<evidence type="ECO:0000313" key="2">
    <source>
        <dbReference type="EMBL" id="MCF3938150.1"/>
    </source>
</evidence>
<organism evidence="2 3">
    <name type="scientific">Gordonia tangerina</name>
    <dbReference type="NCBI Taxonomy" id="2911060"/>
    <lineage>
        <taxon>Bacteria</taxon>
        <taxon>Bacillati</taxon>
        <taxon>Actinomycetota</taxon>
        <taxon>Actinomycetes</taxon>
        <taxon>Mycobacteriales</taxon>
        <taxon>Gordoniaceae</taxon>
        <taxon>Gordonia</taxon>
    </lineage>
</organism>
<dbReference type="PANTHER" id="PTHR30336">
    <property type="entry name" value="INNER MEMBRANE PROTEIN, PROBABLE PERMEASE"/>
    <property type="match status" value="1"/>
</dbReference>
<dbReference type="CDD" id="cd06259">
    <property type="entry name" value="YdcF-like"/>
    <property type="match status" value="1"/>
</dbReference>
<evidence type="ECO:0000313" key="3">
    <source>
        <dbReference type="Proteomes" id="UP001108089"/>
    </source>
</evidence>
<dbReference type="InterPro" id="IPR003848">
    <property type="entry name" value="DUF218"/>
</dbReference>
<dbReference type="Pfam" id="PF02698">
    <property type="entry name" value="DUF218"/>
    <property type="match status" value="1"/>
</dbReference>
<accession>A0ABS9DG02</accession>
<keyword evidence="3" id="KW-1185">Reference proteome</keyword>
<dbReference type="EMBL" id="JAKGCU010000004">
    <property type="protein sequence ID" value="MCF3938150.1"/>
    <property type="molecule type" value="Genomic_DNA"/>
</dbReference>
<gene>
    <name evidence="2" type="ORF">L1892_07145</name>
</gene>
<dbReference type="RefSeq" id="WP_235723040.1">
    <property type="nucleotide sequence ID" value="NZ_JAKGCU010000004.1"/>
</dbReference>
<proteinExistence type="predicted"/>
<protein>
    <submittedName>
        <fullName evidence="2">YdcF family protein</fullName>
    </submittedName>
</protein>
<evidence type="ECO:0000259" key="1">
    <source>
        <dbReference type="Pfam" id="PF02698"/>
    </source>
</evidence>
<name>A0ABS9DG02_9ACTN</name>
<dbReference type="InterPro" id="IPR051599">
    <property type="entry name" value="Cell_Envelope_Assoc"/>
</dbReference>
<reference evidence="2" key="1">
    <citation type="submission" date="2022-01" db="EMBL/GenBank/DDBJ databases">
        <title>Gordonia xiamenensis sp. nov., isolated from surface seawater in Xiamen.</title>
        <authorList>
            <person name="He Y.F."/>
        </authorList>
    </citation>
    <scope>NUCLEOTIDE SEQUENCE</scope>
    <source>
        <strain evidence="2">GW1C4-4</strain>
    </source>
</reference>
<dbReference type="PANTHER" id="PTHR30336:SF4">
    <property type="entry name" value="ENVELOPE BIOGENESIS FACTOR ELYC"/>
    <property type="match status" value="1"/>
</dbReference>
<comment type="caution">
    <text evidence="2">The sequence shown here is derived from an EMBL/GenBank/DDBJ whole genome shotgun (WGS) entry which is preliminary data.</text>
</comment>
<dbReference type="InterPro" id="IPR014729">
    <property type="entry name" value="Rossmann-like_a/b/a_fold"/>
</dbReference>
<sequence length="346" mass="35462">MTRVKRARLAAVGVVATAAVGGLVIGALPVDHSAQPGVRPAVTAMDPSTFYNSAQQKFAAGDVTGGLESLQQMLSVVPVDPYALALQAIWSAQVDDAAGSDAALAKLNGINRTLHTTARNIIAGVDAAAQIVPDTSPKTVTGRTAIVILGYGLNGNGKMAPELIRRVTAGKAQAEAAASAPIVVAGGAPKKGITEAAAMKKWLVANGVDAGRITEEGRSGSTVANAQNTAEILRGQGINDIILITSPNHIRRAAADFAAVGLRSVATVTTATELDKYREPLTRDRQKGIRLEATRAAEIPATRAAGLPLPDNLPDTGPGLIPEFGEKLLESLLDAGSSAIDSLPAE</sequence>
<dbReference type="Gene3D" id="3.40.50.620">
    <property type="entry name" value="HUPs"/>
    <property type="match status" value="1"/>
</dbReference>
<dbReference type="Proteomes" id="UP001108089">
    <property type="component" value="Unassembled WGS sequence"/>
</dbReference>
<feature type="domain" description="DUF218" evidence="1">
    <location>
        <begin position="145"/>
        <end position="276"/>
    </location>
</feature>